<dbReference type="InterPro" id="IPR004449">
    <property type="entry name" value="SixA"/>
</dbReference>
<name>A0ABT2YS56_9GAMM</name>
<dbReference type="EMBL" id="JAOVZB010000003">
    <property type="protein sequence ID" value="MCV2402711.1"/>
    <property type="molecule type" value="Genomic_DNA"/>
</dbReference>
<evidence type="ECO:0000313" key="2">
    <source>
        <dbReference type="Proteomes" id="UP001209713"/>
    </source>
</evidence>
<dbReference type="InterPro" id="IPR029033">
    <property type="entry name" value="His_PPase_superfam"/>
</dbReference>
<reference evidence="1 2" key="1">
    <citation type="submission" date="2022-10" db="EMBL/GenBank/DDBJ databases">
        <title>Marinomonas transparenta sp. nov. and Marinomonas sargassi sp. nov., isolated from marine alga (Sargassum natans (L.) Gaillon).</title>
        <authorList>
            <person name="Wang Y."/>
        </authorList>
    </citation>
    <scope>NUCLEOTIDE SEQUENCE [LARGE SCALE GENOMIC DNA]</scope>
    <source>
        <strain evidence="1 2">C2222</strain>
    </source>
</reference>
<gene>
    <name evidence="1" type="primary">sixA</name>
    <name evidence="1" type="ORF">OFY17_07425</name>
</gene>
<accession>A0ABT2YS56</accession>
<dbReference type="InterPro" id="IPR013078">
    <property type="entry name" value="His_Pase_superF_clade-1"/>
</dbReference>
<dbReference type="RefSeq" id="WP_263530093.1">
    <property type="nucleotide sequence ID" value="NZ_JAOVZB010000003.1"/>
</dbReference>
<evidence type="ECO:0000313" key="1">
    <source>
        <dbReference type="EMBL" id="MCV2402711.1"/>
    </source>
</evidence>
<organism evidence="1 2">
    <name type="scientific">Marinomonas sargassi</name>
    <dbReference type="NCBI Taxonomy" id="2984494"/>
    <lineage>
        <taxon>Bacteria</taxon>
        <taxon>Pseudomonadati</taxon>
        <taxon>Pseudomonadota</taxon>
        <taxon>Gammaproteobacteria</taxon>
        <taxon>Oceanospirillales</taxon>
        <taxon>Oceanospirillaceae</taxon>
        <taxon>Marinomonas</taxon>
    </lineage>
</organism>
<dbReference type="NCBIfam" id="TIGR00249">
    <property type="entry name" value="sixA"/>
    <property type="match status" value="1"/>
</dbReference>
<comment type="caution">
    <text evidence="1">The sequence shown here is derived from an EMBL/GenBank/DDBJ whole genome shotgun (WGS) entry which is preliminary data.</text>
</comment>
<keyword evidence="2" id="KW-1185">Reference proteome</keyword>
<proteinExistence type="predicted"/>
<dbReference type="PANTHER" id="PTHR48100">
    <property type="entry name" value="BROAD-SPECIFICITY PHOSPHATASE YOR283W-RELATED"/>
    <property type="match status" value="1"/>
</dbReference>
<dbReference type="InterPro" id="IPR050275">
    <property type="entry name" value="PGM_Phosphatase"/>
</dbReference>
<dbReference type="Gene3D" id="3.40.50.1240">
    <property type="entry name" value="Phosphoglycerate mutase-like"/>
    <property type="match status" value="1"/>
</dbReference>
<dbReference type="Proteomes" id="UP001209713">
    <property type="component" value="Unassembled WGS sequence"/>
</dbReference>
<sequence>MSKTKRIYIMRHGQAEGYHGAGDSKRNLTQAGIEEVVSTATLFKDKGISLDAVFVSPYVRAQQTAQAFFSVVGTDGIERIDSADITPDGDVLQVGAWLSSTPYDSVLLITHQPFASFLADFLSDEPLPVGFAMPTAALVALEGEVLAGACCQYNWQLLPS</sequence>
<dbReference type="Pfam" id="PF00300">
    <property type="entry name" value="His_Phos_1"/>
    <property type="match status" value="1"/>
</dbReference>
<dbReference type="SUPFAM" id="SSF53254">
    <property type="entry name" value="Phosphoglycerate mutase-like"/>
    <property type="match status" value="1"/>
</dbReference>
<protein>
    <submittedName>
        <fullName evidence="1">Phosphohistidine phosphatase SixA</fullName>
    </submittedName>
</protein>
<dbReference type="CDD" id="cd07067">
    <property type="entry name" value="HP_PGM_like"/>
    <property type="match status" value="1"/>
</dbReference>
<dbReference type="SMART" id="SM00855">
    <property type="entry name" value="PGAM"/>
    <property type="match status" value="1"/>
</dbReference>